<dbReference type="InterPro" id="IPR011040">
    <property type="entry name" value="Sialidase"/>
</dbReference>
<comment type="caution">
    <text evidence="2">The sequence shown here is derived from an EMBL/GenBank/DDBJ whole genome shotgun (WGS) entry which is preliminary data.</text>
</comment>
<dbReference type="InterPro" id="IPR036278">
    <property type="entry name" value="Sialidase_sf"/>
</dbReference>
<dbReference type="AlphaFoldDB" id="A0A1F6D593"/>
<sequence length="413" mass="45262">MLKIDIAEPIILARDESVPKAVKETHHYCTVGRASGGAILAFYGMHPDIGIPPTAWVPARATGSSHPIYKFHPRQAHPDYRWPHLGAYCRSEDGGRTWSEPVMTDGWGGSAVPAGDRTLSPYGHLCLIEPGLAVGAFRESDDGGRAWRDRPDVFFRFPSDLNLHVTEGQVADARILMNFENRGTLKALSDGSIVTTATAQMILGDKRWWLSLLFRSTDGGHQFDFVGLPTGPEPPTDHAGFTEPALTELPNGDLLTVFRIEYHQPDRVMMQCRSSDGGATWTEPVICPGVPRHYPVRRLQPIVNQGKTHMNAAGVSPYLATLPSGVVAMVYGRPGVYITFSEEGTGEAWRDRLPVVSEESLFGINCNSSHMAGVIDTGAHELVMIYDVYDYQPPEGGPAGDTVFALRMRVERA</sequence>
<proteinExistence type="predicted"/>
<feature type="domain" description="Sialidase" evidence="1">
    <location>
        <begin position="138"/>
        <end position="353"/>
    </location>
</feature>
<reference evidence="2 3" key="1">
    <citation type="journal article" date="2016" name="Nat. Commun.">
        <title>Thousands of microbial genomes shed light on interconnected biogeochemical processes in an aquifer system.</title>
        <authorList>
            <person name="Anantharaman K."/>
            <person name="Brown C.T."/>
            <person name="Hug L.A."/>
            <person name="Sharon I."/>
            <person name="Castelle C.J."/>
            <person name="Probst A.J."/>
            <person name="Thomas B.C."/>
            <person name="Singh A."/>
            <person name="Wilkins M.J."/>
            <person name="Karaoz U."/>
            <person name="Brodie E.L."/>
            <person name="Williams K.H."/>
            <person name="Hubbard S.S."/>
            <person name="Banfield J.F."/>
        </authorList>
    </citation>
    <scope>NUCLEOTIDE SEQUENCE [LARGE SCALE GENOMIC DNA]</scope>
    <source>
        <strain evidence="3">RIFCSPLOWO2_12_FULL_64_10</strain>
    </source>
</reference>
<dbReference type="Proteomes" id="UP000178606">
    <property type="component" value="Unassembled WGS sequence"/>
</dbReference>
<dbReference type="EMBL" id="MFKF01000025">
    <property type="protein sequence ID" value="OGG56613.1"/>
    <property type="molecule type" value="Genomic_DNA"/>
</dbReference>
<dbReference type="Pfam" id="PF13088">
    <property type="entry name" value="BNR_2"/>
    <property type="match status" value="1"/>
</dbReference>
<dbReference type="Gene3D" id="2.120.10.10">
    <property type="match status" value="1"/>
</dbReference>
<evidence type="ECO:0000313" key="3">
    <source>
        <dbReference type="Proteomes" id="UP000178606"/>
    </source>
</evidence>
<organism evidence="2 3">
    <name type="scientific">Handelsmanbacteria sp. (strain RIFCSPLOWO2_12_FULL_64_10)</name>
    <dbReference type="NCBI Taxonomy" id="1817868"/>
    <lineage>
        <taxon>Bacteria</taxon>
        <taxon>Candidatus Handelsmaniibacteriota</taxon>
    </lineage>
</organism>
<accession>A0A1F6D593</accession>
<evidence type="ECO:0000313" key="2">
    <source>
        <dbReference type="EMBL" id="OGG56613.1"/>
    </source>
</evidence>
<protein>
    <recommendedName>
        <fullName evidence="1">Sialidase domain-containing protein</fullName>
    </recommendedName>
</protein>
<dbReference type="CDD" id="cd15482">
    <property type="entry name" value="Sialidase_non-viral"/>
    <property type="match status" value="1"/>
</dbReference>
<name>A0A1F6D593_HANXR</name>
<evidence type="ECO:0000259" key="1">
    <source>
        <dbReference type="Pfam" id="PF13088"/>
    </source>
</evidence>
<dbReference type="SUPFAM" id="SSF50939">
    <property type="entry name" value="Sialidases"/>
    <property type="match status" value="1"/>
</dbReference>
<gene>
    <name evidence="2" type="ORF">A3F84_02560</name>
</gene>